<evidence type="ECO:0000256" key="1">
    <source>
        <dbReference type="ARBA" id="ARBA00022617"/>
    </source>
</evidence>
<evidence type="ECO:0000256" key="2">
    <source>
        <dbReference type="ARBA" id="ARBA00022723"/>
    </source>
</evidence>
<keyword evidence="1 4" id="KW-0349">Heme</keyword>
<keyword evidence="8" id="KW-1185">Reference proteome</keyword>
<dbReference type="InterPro" id="IPR009056">
    <property type="entry name" value="Cyt_c-like_dom"/>
</dbReference>
<dbReference type="Pfam" id="PF13442">
    <property type="entry name" value="Cytochrome_CBB3"/>
    <property type="match status" value="1"/>
</dbReference>
<dbReference type="PROSITE" id="PS51257">
    <property type="entry name" value="PROKAR_LIPOPROTEIN"/>
    <property type="match status" value="1"/>
</dbReference>
<evidence type="ECO:0000256" key="5">
    <source>
        <dbReference type="SAM" id="SignalP"/>
    </source>
</evidence>
<dbReference type="InterPro" id="IPR036909">
    <property type="entry name" value="Cyt_c-like_dom_sf"/>
</dbReference>
<keyword evidence="5" id="KW-0732">Signal</keyword>
<keyword evidence="3 4" id="KW-0408">Iron</keyword>
<dbReference type="PROSITE" id="PS51007">
    <property type="entry name" value="CYTC"/>
    <property type="match status" value="1"/>
</dbReference>
<protein>
    <submittedName>
        <fullName evidence="7">Cytochrome c</fullName>
    </submittedName>
</protein>
<accession>A0A7T7CCC6</accession>
<gene>
    <name evidence="7" type="ORF">HUG15_15195</name>
</gene>
<evidence type="ECO:0000256" key="3">
    <source>
        <dbReference type="ARBA" id="ARBA00023004"/>
    </source>
</evidence>
<proteinExistence type="predicted"/>
<reference evidence="7 8" key="1">
    <citation type="submission" date="2020-06" db="EMBL/GenBank/DDBJ databases">
        <title>Genomic analysis of Salicibibacter sp. NKC5-3.</title>
        <authorList>
            <person name="Oh Y.J."/>
        </authorList>
    </citation>
    <scope>NUCLEOTIDE SEQUENCE [LARGE SCALE GENOMIC DNA]</scope>
    <source>
        <strain evidence="7 8">NKC5-3</strain>
    </source>
</reference>
<feature type="signal peptide" evidence="5">
    <location>
        <begin position="1"/>
        <end position="23"/>
    </location>
</feature>
<dbReference type="GO" id="GO:0046872">
    <property type="term" value="F:metal ion binding"/>
    <property type="evidence" value="ECO:0007669"/>
    <property type="project" value="UniProtKB-KW"/>
</dbReference>
<evidence type="ECO:0000259" key="6">
    <source>
        <dbReference type="PROSITE" id="PS51007"/>
    </source>
</evidence>
<dbReference type="EMBL" id="CP054705">
    <property type="protein sequence ID" value="QQK76775.1"/>
    <property type="molecule type" value="Genomic_DNA"/>
</dbReference>
<dbReference type="KEGG" id="scia:HUG15_15195"/>
<evidence type="ECO:0000256" key="4">
    <source>
        <dbReference type="PROSITE-ProRule" id="PRU00433"/>
    </source>
</evidence>
<evidence type="ECO:0000313" key="7">
    <source>
        <dbReference type="EMBL" id="QQK76775.1"/>
    </source>
</evidence>
<sequence length="93" mass="9864">MKKLMMVMGVSAMLLAACGGEEAAEETEATVNLTEGEELFEENCLSCHGDGELYGMPSDDVLTGIEEGPGPMEPNMLEGEDAENVATYVEDAD</sequence>
<dbReference type="SUPFAM" id="SSF46626">
    <property type="entry name" value="Cytochrome c"/>
    <property type="match status" value="1"/>
</dbReference>
<feature type="chain" id="PRO_5032437376" evidence="5">
    <location>
        <begin position="24"/>
        <end position="93"/>
    </location>
</feature>
<dbReference type="Proteomes" id="UP000595823">
    <property type="component" value="Chromosome"/>
</dbReference>
<name>A0A7T7CCC6_9BACI</name>
<keyword evidence="2 4" id="KW-0479">Metal-binding</keyword>
<organism evidence="7 8">
    <name type="scientific">Salicibibacter cibarius</name>
    <dbReference type="NCBI Taxonomy" id="2743000"/>
    <lineage>
        <taxon>Bacteria</taxon>
        <taxon>Bacillati</taxon>
        <taxon>Bacillota</taxon>
        <taxon>Bacilli</taxon>
        <taxon>Bacillales</taxon>
        <taxon>Bacillaceae</taxon>
        <taxon>Salicibibacter</taxon>
    </lineage>
</organism>
<dbReference type="AlphaFoldDB" id="A0A7T7CCC6"/>
<feature type="domain" description="Cytochrome c" evidence="6">
    <location>
        <begin position="31"/>
        <end position="93"/>
    </location>
</feature>
<dbReference type="GO" id="GO:0020037">
    <property type="term" value="F:heme binding"/>
    <property type="evidence" value="ECO:0007669"/>
    <property type="project" value="InterPro"/>
</dbReference>
<evidence type="ECO:0000313" key="8">
    <source>
        <dbReference type="Proteomes" id="UP000595823"/>
    </source>
</evidence>
<dbReference type="GO" id="GO:0009055">
    <property type="term" value="F:electron transfer activity"/>
    <property type="evidence" value="ECO:0007669"/>
    <property type="project" value="InterPro"/>
</dbReference>
<dbReference type="RefSeq" id="WP_200123902.1">
    <property type="nucleotide sequence ID" value="NZ_CP054705.1"/>
</dbReference>
<dbReference type="Gene3D" id="1.10.760.10">
    <property type="entry name" value="Cytochrome c-like domain"/>
    <property type="match status" value="1"/>
</dbReference>